<dbReference type="EMBL" id="SDAM02000556">
    <property type="protein sequence ID" value="KAH6823688.1"/>
    <property type="molecule type" value="Genomic_DNA"/>
</dbReference>
<dbReference type="AlphaFoldDB" id="A0AAD4P1R2"/>
<feature type="transmembrane region" description="Helical" evidence="1">
    <location>
        <begin position="98"/>
        <end position="117"/>
    </location>
</feature>
<evidence type="ECO:0000256" key="1">
    <source>
        <dbReference type="SAM" id="Phobius"/>
    </source>
</evidence>
<keyword evidence="1" id="KW-0472">Membrane</keyword>
<dbReference type="Proteomes" id="UP001190926">
    <property type="component" value="Unassembled WGS sequence"/>
</dbReference>
<comment type="caution">
    <text evidence="2">The sequence shown here is derived from an EMBL/GenBank/DDBJ whole genome shotgun (WGS) entry which is preliminary data.</text>
</comment>
<protein>
    <submittedName>
        <fullName evidence="2">Homoserine O-acetyltransferase</fullName>
    </submittedName>
</protein>
<keyword evidence="1" id="KW-0812">Transmembrane</keyword>
<keyword evidence="3" id="KW-1185">Reference proteome</keyword>
<organism evidence="2 3">
    <name type="scientific">Perilla frutescens var. hirtella</name>
    <name type="common">Perilla citriodora</name>
    <name type="synonym">Perilla setoyensis</name>
    <dbReference type="NCBI Taxonomy" id="608512"/>
    <lineage>
        <taxon>Eukaryota</taxon>
        <taxon>Viridiplantae</taxon>
        <taxon>Streptophyta</taxon>
        <taxon>Embryophyta</taxon>
        <taxon>Tracheophyta</taxon>
        <taxon>Spermatophyta</taxon>
        <taxon>Magnoliopsida</taxon>
        <taxon>eudicotyledons</taxon>
        <taxon>Gunneridae</taxon>
        <taxon>Pentapetalae</taxon>
        <taxon>asterids</taxon>
        <taxon>lamiids</taxon>
        <taxon>Lamiales</taxon>
        <taxon>Lamiaceae</taxon>
        <taxon>Nepetoideae</taxon>
        <taxon>Elsholtzieae</taxon>
        <taxon>Perilla</taxon>
    </lineage>
</organism>
<sequence length="124" mass="13209">MAAAAPLATQISRNCSPILSFQPNSAFAAKTTSSKRLSVLRLRASSKPERDQTADDEAKIVSQEDVKYLVQLGAGSVAGAAAIKYGTVLFPEITKPNLAQALFMISAPLFVAVLLLFKQSRVVD</sequence>
<evidence type="ECO:0000313" key="2">
    <source>
        <dbReference type="EMBL" id="KAH6823688.1"/>
    </source>
</evidence>
<proteinExistence type="predicted"/>
<name>A0AAD4P1R2_PERFH</name>
<evidence type="ECO:0000313" key="3">
    <source>
        <dbReference type="Proteomes" id="UP001190926"/>
    </source>
</evidence>
<dbReference type="PANTHER" id="PTHR37224">
    <property type="entry name" value="OS02G0804400 PROTEIN"/>
    <property type="match status" value="1"/>
</dbReference>
<accession>A0AAD4P1R2</accession>
<reference evidence="2 3" key="1">
    <citation type="journal article" date="2021" name="Nat. Commun.">
        <title>Incipient diploidization of the medicinal plant Perilla within 10,000 years.</title>
        <authorList>
            <person name="Zhang Y."/>
            <person name="Shen Q."/>
            <person name="Leng L."/>
            <person name="Zhang D."/>
            <person name="Chen S."/>
            <person name="Shi Y."/>
            <person name="Ning Z."/>
            <person name="Chen S."/>
        </authorList>
    </citation>
    <scope>NUCLEOTIDE SEQUENCE [LARGE SCALE GENOMIC DNA]</scope>
    <source>
        <strain evidence="3">cv. PC099</strain>
    </source>
</reference>
<keyword evidence="1" id="KW-1133">Transmembrane helix</keyword>
<gene>
    <name evidence="2" type="ORF">C2S53_004424</name>
</gene>